<keyword evidence="3" id="KW-0121">Carboxypeptidase</keyword>
<dbReference type="Gene3D" id="3.50.80.20">
    <property type="entry name" value="D-Ala-D-Ala carboxypeptidase C, peptidase S13"/>
    <property type="match status" value="1"/>
</dbReference>
<dbReference type="PANTHER" id="PTHR30023">
    <property type="entry name" value="D-ALANYL-D-ALANINE CARBOXYPEPTIDASE"/>
    <property type="match status" value="1"/>
</dbReference>
<dbReference type="OrthoDB" id="56883at2"/>
<dbReference type="EMBL" id="FNUC01000004">
    <property type="protein sequence ID" value="SEF12375.1"/>
    <property type="molecule type" value="Genomic_DNA"/>
</dbReference>
<protein>
    <submittedName>
        <fullName evidence="3">D-alanyl-D-alanine carboxypeptidase / D-alanyl-D-alanine-endopeptidase (Penicillin-binding protein 4)</fullName>
    </submittedName>
</protein>
<dbReference type="PANTHER" id="PTHR30023:SF0">
    <property type="entry name" value="PENICILLIN-SENSITIVE CARBOXYPEPTIDASE A"/>
    <property type="match status" value="1"/>
</dbReference>
<dbReference type="InterPro" id="IPR012338">
    <property type="entry name" value="Beta-lactam/transpept-like"/>
</dbReference>
<dbReference type="NCBIfam" id="TIGR00666">
    <property type="entry name" value="PBP4"/>
    <property type="match status" value="1"/>
</dbReference>
<dbReference type="GO" id="GO:0006508">
    <property type="term" value="P:proteolysis"/>
    <property type="evidence" value="ECO:0007669"/>
    <property type="project" value="InterPro"/>
</dbReference>
<dbReference type="AlphaFoldDB" id="A0A1H5PET1"/>
<keyword evidence="4" id="KW-1185">Reference proteome</keyword>
<gene>
    <name evidence="3" type="ORF">SAMN04488561_4230</name>
</gene>
<dbReference type="PRINTS" id="PR00922">
    <property type="entry name" value="DADACBPTASE3"/>
</dbReference>
<dbReference type="GO" id="GO:0000270">
    <property type="term" value="P:peptidoglycan metabolic process"/>
    <property type="evidence" value="ECO:0007669"/>
    <property type="project" value="TreeGrafter"/>
</dbReference>
<dbReference type="InterPro" id="IPR000667">
    <property type="entry name" value="Peptidase_S13"/>
</dbReference>
<accession>A0A1H5PET1</accession>
<organism evidence="3 4">
    <name type="scientific">Jiangella alba</name>
    <dbReference type="NCBI Taxonomy" id="561176"/>
    <lineage>
        <taxon>Bacteria</taxon>
        <taxon>Bacillati</taxon>
        <taxon>Actinomycetota</taxon>
        <taxon>Actinomycetes</taxon>
        <taxon>Jiangellales</taxon>
        <taxon>Jiangellaceae</taxon>
        <taxon>Jiangella</taxon>
    </lineage>
</organism>
<evidence type="ECO:0000313" key="4">
    <source>
        <dbReference type="Proteomes" id="UP000181980"/>
    </source>
</evidence>
<comment type="similarity">
    <text evidence="1">Belongs to the peptidase S13 family.</text>
</comment>
<dbReference type="Proteomes" id="UP000181980">
    <property type="component" value="Unassembled WGS sequence"/>
</dbReference>
<name>A0A1H5PET1_9ACTN</name>
<keyword evidence="2" id="KW-0378">Hydrolase</keyword>
<dbReference type="SUPFAM" id="SSF56601">
    <property type="entry name" value="beta-lactamase/transpeptidase-like"/>
    <property type="match status" value="1"/>
</dbReference>
<dbReference type="STRING" id="561176.SAMN04488561_4230"/>
<reference evidence="4" key="1">
    <citation type="submission" date="2016-10" db="EMBL/GenBank/DDBJ databases">
        <authorList>
            <person name="Varghese N."/>
            <person name="Submissions S."/>
        </authorList>
    </citation>
    <scope>NUCLEOTIDE SEQUENCE [LARGE SCALE GENOMIC DNA]</scope>
    <source>
        <strain evidence="4">DSM 45237</strain>
    </source>
</reference>
<dbReference type="GO" id="GO:0004185">
    <property type="term" value="F:serine-type carboxypeptidase activity"/>
    <property type="evidence" value="ECO:0007669"/>
    <property type="project" value="InterPro"/>
</dbReference>
<keyword evidence="3" id="KW-0645">Protease</keyword>
<dbReference type="Gene3D" id="3.40.710.10">
    <property type="entry name" value="DD-peptidase/beta-lactamase superfamily"/>
    <property type="match status" value="2"/>
</dbReference>
<sequence length="457" mass="44062">MWRRVAIATGCVVVLAAGAGVVLDRTTGLPWIDDDAAAETPLFRPAAAPAPTWTPAPGVLAAPADAGAAGEPAVGDVLAPTLGAAGLGGRVGVSVVDLVTGTPSYETAAADPHTPASTLKILTGAAALHALGPDHRFTTRVVSGPDPSAVTLVGGGDPTLTAGDDGTGTRLADLAAATARALTDAGVSSVTLSYDASLFSGPAADPDWSPGYIPSVVSPTTALAADIMDRPSDPPLDAAEEFAGLLADQGIAVDGDPAEAAAPADDAALAAGTELAAVTSAPLATIVEDILTSSDNDGAEVLARHVALASGAPGTSEAAGPAVVAALADLGLDASGATLLDGSGLARGSAVPATLITQTLALAAGPDHPELRAVVTGLPVAAFTGTLADRFDDSAAAGLVRAKTGTLTGVSALAGVVVAADGVPYAFAVLADDVGNTTEARAALDDVAAALAGCGCA</sequence>
<proteinExistence type="inferred from homology"/>
<dbReference type="Pfam" id="PF02113">
    <property type="entry name" value="Peptidase_S13"/>
    <property type="match status" value="2"/>
</dbReference>
<evidence type="ECO:0000256" key="1">
    <source>
        <dbReference type="ARBA" id="ARBA00006096"/>
    </source>
</evidence>
<evidence type="ECO:0000313" key="3">
    <source>
        <dbReference type="EMBL" id="SEF12375.1"/>
    </source>
</evidence>
<dbReference type="RefSeq" id="WP_083288345.1">
    <property type="nucleotide sequence ID" value="NZ_FNUC01000004.1"/>
</dbReference>
<evidence type="ECO:0000256" key="2">
    <source>
        <dbReference type="ARBA" id="ARBA00022801"/>
    </source>
</evidence>